<keyword evidence="2" id="KW-0472">Membrane</keyword>
<keyword evidence="5" id="KW-1185">Reference proteome</keyword>
<dbReference type="OrthoDB" id="514503at2759"/>
<feature type="chain" id="PRO_5015105528" description="Peptidase M11 gametolysin domain-containing protein" evidence="3">
    <location>
        <begin position="17"/>
        <end position="1416"/>
    </location>
</feature>
<keyword evidence="2" id="KW-1133">Transmembrane helix</keyword>
<feature type="region of interest" description="Disordered" evidence="1">
    <location>
        <begin position="1384"/>
        <end position="1416"/>
    </location>
</feature>
<accession>A0A2P6V1C2</accession>
<feature type="compositionally biased region" description="Low complexity" evidence="1">
    <location>
        <begin position="879"/>
        <end position="894"/>
    </location>
</feature>
<feature type="region of interest" description="Disordered" evidence="1">
    <location>
        <begin position="876"/>
        <end position="904"/>
    </location>
</feature>
<gene>
    <name evidence="4" type="ORF">C2E20_8437</name>
</gene>
<evidence type="ECO:0000313" key="4">
    <source>
        <dbReference type="EMBL" id="PSC67896.1"/>
    </source>
</evidence>
<sequence length="1416" mass="144877">MRLLLILTLALGAAWASEPLPPPDPTAQAPDATPPAARVASLLPLGGMSPLRLVPNAFDDSSLTCTDAEVLRAAFPAFSLPTGGPRLALLLSAAAAECAGASYGAVLGFGGGPGGAPRVELRLDCAARQLVLWDAGQGGSVTITSPAIRFQLPNRATGAPPAVPAAAFNALLLSLGGGGPLVCVDGQQLLMDASSSADLLQRLAAASTANALGPALVLGAPTDTSRAARVDLGAAFVTDAALPCARTAPADAPALLSELAAAASSGSAPTTLPALSVQVDGQPGGQAAVVGQALQLLATATPAGSASGGSLRLRLVFFGLPPLGCTAAECGDLTLESPARGAPGQPAHLEASATYPKAGRYIVRIEATNGAGSVATLDHPLLVRKRGDPGAAPCCRHSTGVVAQPLGRPVRGDEYRSPAAAAQAAALGWGGEYWEHEEPEAERLFDFGMLAPPTPVHPLRITACADTRLAGAGSPLLFGTADALAQHSRGHGKRLALLPAGFDWVTSNDELNEALIAASYGALSLSPDVAVLPEVLLPREAQSSDEFTYYEKAPLQGAVITQCFPTYYYAVHETGHRLGFRHANMYRLNDTSSVPADPLGPGTTTSSGYSDPTDIMACCRGDYGLFYRLMAGWLAGRPGERLTLGRAELAAPAQRRLTLWPFDRPESRGNLMALTLRRSDDEVLVIGFRSAPHWQAREVGIEDGQAAPGASRHNVRGLSVEVVKRDPATGGDGSFALLKEGNAWWDPATRMLLSFEAVAGCDGTPGLPLYNHSAYNFYGFRGEMPFAEDPRRADFTGFQGLECAQLVLTTDAPEPLGRLDFSVQAAPPGGTAAALPATLFAAGARRRLRMQPGDHAAGWVVSEISGAPAGELVGEATDPAASQPAVPAAQPVAPTGMPSEAPAEVPTVGERDVQPQQGVCGVPAAPALRLRLPAGQRLASVVWLDSLNRTVAVQSGAELAAAASDTAPWTTPAVALPPLYPFAESSSDPSAGCSPDAATCQAQQRSYTVLLLAPDGRHARATITAAPVTLDGQQLEVSYKFYERRQLSYSRASLAVPLAWPAPLPTGAPAGSSSSSSSSSIPAGVVIYDAAAAADGRPLQLRDSAAAVVPGGSLRGSECSRQWSLSMEVDVEGAELAAAAREQAGRVLLSIDGGYPAVSLGPSQLPDAGDHPALWLHWGGARHRVLLARPRVGGIGGGGVSLQLVVVRDGARLGLWANQRRGGWLMRDLSCVPTRPGITYCDHAPDLSSAAFRAPTELRLGAAAAGAGAGVPAVAANAALSWARFYSYALPEGEMGVEATAGPALQASRYRVGGGGGGMAGPLLMPATGGGSSSGGGASGSGNGGGLPLPMLAGAAGGGLAVIGLAAVCWWQVRRRRRRTQEQAAAAGMERVSGDSCSAASASGKSDKLTWELATA</sequence>
<name>A0A2P6V1C2_9CHLO</name>
<feature type="signal peptide" evidence="3">
    <location>
        <begin position="1"/>
        <end position="16"/>
    </location>
</feature>
<feature type="compositionally biased region" description="Low complexity" evidence="1">
    <location>
        <begin position="1394"/>
        <end position="1404"/>
    </location>
</feature>
<dbReference type="EMBL" id="LHPF02000045">
    <property type="protein sequence ID" value="PSC67896.1"/>
    <property type="molecule type" value="Genomic_DNA"/>
</dbReference>
<evidence type="ECO:0000256" key="2">
    <source>
        <dbReference type="SAM" id="Phobius"/>
    </source>
</evidence>
<organism evidence="4 5">
    <name type="scientific">Micractinium conductrix</name>
    <dbReference type="NCBI Taxonomy" id="554055"/>
    <lineage>
        <taxon>Eukaryota</taxon>
        <taxon>Viridiplantae</taxon>
        <taxon>Chlorophyta</taxon>
        <taxon>core chlorophytes</taxon>
        <taxon>Trebouxiophyceae</taxon>
        <taxon>Chlorellales</taxon>
        <taxon>Chlorellaceae</taxon>
        <taxon>Chlorella clade</taxon>
        <taxon>Micractinium</taxon>
    </lineage>
</organism>
<evidence type="ECO:0008006" key="6">
    <source>
        <dbReference type="Google" id="ProtNLM"/>
    </source>
</evidence>
<dbReference type="STRING" id="554055.A0A2P6V1C2"/>
<evidence type="ECO:0000256" key="1">
    <source>
        <dbReference type="SAM" id="MobiDB-lite"/>
    </source>
</evidence>
<evidence type="ECO:0000313" key="5">
    <source>
        <dbReference type="Proteomes" id="UP000239649"/>
    </source>
</evidence>
<protein>
    <recommendedName>
        <fullName evidence="6">Peptidase M11 gametolysin domain-containing protein</fullName>
    </recommendedName>
</protein>
<reference evidence="4 5" key="1">
    <citation type="journal article" date="2018" name="Plant J.">
        <title>Genome sequences of Chlorella sorokiniana UTEX 1602 and Micractinium conductrix SAG 241.80: implications to maltose excretion by a green alga.</title>
        <authorList>
            <person name="Arriola M.B."/>
            <person name="Velmurugan N."/>
            <person name="Zhang Y."/>
            <person name="Plunkett M.H."/>
            <person name="Hondzo H."/>
            <person name="Barney B.M."/>
        </authorList>
    </citation>
    <scope>NUCLEOTIDE SEQUENCE [LARGE SCALE GENOMIC DNA]</scope>
    <source>
        <strain evidence="4 5">SAG 241.80</strain>
    </source>
</reference>
<dbReference type="Proteomes" id="UP000239649">
    <property type="component" value="Unassembled WGS sequence"/>
</dbReference>
<evidence type="ECO:0000256" key="3">
    <source>
        <dbReference type="SAM" id="SignalP"/>
    </source>
</evidence>
<proteinExistence type="predicted"/>
<comment type="caution">
    <text evidence="4">The sequence shown here is derived from an EMBL/GenBank/DDBJ whole genome shotgun (WGS) entry which is preliminary data.</text>
</comment>
<keyword evidence="3" id="KW-0732">Signal</keyword>
<keyword evidence="2" id="KW-0812">Transmembrane</keyword>
<feature type="transmembrane region" description="Helical" evidence="2">
    <location>
        <begin position="1349"/>
        <end position="1371"/>
    </location>
</feature>